<dbReference type="PROSITE" id="PS50870">
    <property type="entry name" value="AH"/>
    <property type="match status" value="1"/>
</dbReference>
<dbReference type="Pfam" id="PF06456">
    <property type="entry name" value="Arfaptin"/>
    <property type="match status" value="1"/>
</dbReference>
<dbReference type="InterPro" id="IPR027267">
    <property type="entry name" value="AH/BAR_dom_sf"/>
</dbReference>
<gene>
    <name evidence="8" type="ORF">PYX00_003756</name>
</gene>
<evidence type="ECO:0000256" key="6">
    <source>
        <dbReference type="SAM" id="MobiDB-lite"/>
    </source>
</evidence>
<accession>A0AAW2I2V8</accession>
<evidence type="ECO:0000256" key="2">
    <source>
        <dbReference type="ARBA" id="ARBA00004601"/>
    </source>
</evidence>
<dbReference type="PANTHER" id="PTHR12141">
    <property type="entry name" value="ARFAPTIN-RELATED"/>
    <property type="match status" value="1"/>
</dbReference>
<evidence type="ECO:0000256" key="4">
    <source>
        <dbReference type="ARBA" id="ARBA00023034"/>
    </source>
</evidence>
<evidence type="ECO:0000256" key="3">
    <source>
        <dbReference type="ARBA" id="ARBA00022553"/>
    </source>
</evidence>
<feature type="domain" description="AH" evidence="7">
    <location>
        <begin position="105"/>
        <end position="305"/>
    </location>
</feature>
<protein>
    <recommendedName>
        <fullName evidence="7">AH domain-containing protein</fullName>
    </recommendedName>
</protein>
<feature type="region of interest" description="Disordered" evidence="6">
    <location>
        <begin position="1"/>
        <end position="75"/>
    </location>
</feature>
<dbReference type="SUPFAM" id="SSF103657">
    <property type="entry name" value="BAR/IMD domain-like"/>
    <property type="match status" value="1"/>
</dbReference>
<proteinExistence type="predicted"/>
<name>A0AAW2I2V8_9NEOP</name>
<dbReference type="GO" id="GO:0006886">
    <property type="term" value="P:intracellular protein transport"/>
    <property type="evidence" value="ECO:0007669"/>
    <property type="project" value="TreeGrafter"/>
</dbReference>
<feature type="compositionally biased region" description="Basic and acidic residues" evidence="6">
    <location>
        <begin position="12"/>
        <end position="27"/>
    </location>
</feature>
<dbReference type="AlphaFoldDB" id="A0AAW2I2V8"/>
<reference evidence="8" key="1">
    <citation type="journal article" date="2024" name="Gigascience">
        <title>Chromosome-level genome of the poultry shaft louse Menopon gallinae provides insight into the host-switching and adaptive evolution of parasitic lice.</title>
        <authorList>
            <person name="Xu Y."/>
            <person name="Ma L."/>
            <person name="Liu S."/>
            <person name="Liang Y."/>
            <person name="Liu Q."/>
            <person name="He Z."/>
            <person name="Tian L."/>
            <person name="Duan Y."/>
            <person name="Cai W."/>
            <person name="Li H."/>
            <person name="Song F."/>
        </authorList>
    </citation>
    <scope>NUCLEOTIDE SEQUENCE</scope>
    <source>
        <strain evidence="8">Cailab_2023a</strain>
    </source>
</reference>
<feature type="compositionally biased region" description="Polar residues" evidence="6">
    <location>
        <begin position="28"/>
        <end position="40"/>
    </location>
</feature>
<dbReference type="InterPro" id="IPR030798">
    <property type="entry name" value="Arfaptin_fam"/>
</dbReference>
<feature type="compositionally biased region" description="Polar residues" evidence="6">
    <location>
        <begin position="60"/>
        <end position="75"/>
    </location>
</feature>
<dbReference type="Gene3D" id="1.20.1270.60">
    <property type="entry name" value="Arfaptin homology (AH) domain/BAR domain"/>
    <property type="match status" value="1"/>
</dbReference>
<keyword evidence="5" id="KW-0472">Membrane</keyword>
<organism evidence="8">
    <name type="scientific">Menopon gallinae</name>
    <name type="common">poultry shaft louse</name>
    <dbReference type="NCBI Taxonomy" id="328185"/>
    <lineage>
        <taxon>Eukaryota</taxon>
        <taxon>Metazoa</taxon>
        <taxon>Ecdysozoa</taxon>
        <taxon>Arthropoda</taxon>
        <taxon>Hexapoda</taxon>
        <taxon>Insecta</taxon>
        <taxon>Pterygota</taxon>
        <taxon>Neoptera</taxon>
        <taxon>Paraneoptera</taxon>
        <taxon>Psocodea</taxon>
        <taxon>Troctomorpha</taxon>
        <taxon>Phthiraptera</taxon>
        <taxon>Amblycera</taxon>
        <taxon>Menoponidae</taxon>
        <taxon>Menopon</taxon>
    </lineage>
</organism>
<keyword evidence="4" id="KW-0333">Golgi apparatus</keyword>
<keyword evidence="3" id="KW-0597">Phosphoprotein</keyword>
<dbReference type="GO" id="GO:0034315">
    <property type="term" value="P:regulation of Arp2/3 complex-mediated actin nucleation"/>
    <property type="evidence" value="ECO:0007669"/>
    <property type="project" value="TreeGrafter"/>
</dbReference>
<comment type="subcellular location">
    <subcellularLocation>
        <location evidence="1">Golgi apparatus membrane</location>
    </subcellularLocation>
    <subcellularLocation>
        <location evidence="2">Golgi apparatus</location>
        <location evidence="2">trans-Golgi network</location>
    </subcellularLocation>
</comment>
<dbReference type="GO" id="GO:0032588">
    <property type="term" value="C:trans-Golgi network membrane"/>
    <property type="evidence" value="ECO:0007669"/>
    <property type="project" value="UniProtKB-ARBA"/>
</dbReference>
<dbReference type="EMBL" id="JARGDH010000002">
    <property type="protein sequence ID" value="KAL0276103.1"/>
    <property type="molecule type" value="Genomic_DNA"/>
</dbReference>
<dbReference type="GO" id="GO:0070273">
    <property type="term" value="F:phosphatidylinositol-4-phosphate binding"/>
    <property type="evidence" value="ECO:0007669"/>
    <property type="project" value="UniProtKB-ARBA"/>
</dbReference>
<feature type="compositionally biased region" description="Low complexity" evidence="6">
    <location>
        <begin position="42"/>
        <end position="52"/>
    </location>
</feature>
<dbReference type="FunFam" id="1.20.1270.60:FF:000003">
    <property type="entry name" value="arfaptin-2 isoform X1"/>
    <property type="match status" value="1"/>
</dbReference>
<sequence>MSQSVVQVGQEKGSERNIHEILKESSPSERNTTGRTNVPHPTSLSLSTTNTSAVLPMTPGSPSQNGDACGKTPSSRIDTIKSWSISTYKYSKQLMYEKLGKSSRTVDAELESQIESLRDTQRKYLNILRLSRALTSHFYHVVQTQYALGEAFSDLAQKSPELQEEFLYNSETQRNLTKNGETLLNALNFFVSSVNTLCNKTIDDTLITIRQYETARVEYDAYRTDVELLAQAPRTESNTARLEEAQQSFQQHKDNFEKLKADVTIKIKFLDENRIKVMHKQLLLFHNAIAAYFSGNQQALEATLKQFNIKVKSPNSTIPSWLEQ</sequence>
<dbReference type="SMART" id="SM01015">
    <property type="entry name" value="Arfaptin"/>
    <property type="match status" value="1"/>
</dbReference>
<dbReference type="GO" id="GO:0005829">
    <property type="term" value="C:cytosol"/>
    <property type="evidence" value="ECO:0007669"/>
    <property type="project" value="UniProtKB-ARBA"/>
</dbReference>
<dbReference type="GO" id="GO:0019904">
    <property type="term" value="F:protein domain specific binding"/>
    <property type="evidence" value="ECO:0007669"/>
    <property type="project" value="InterPro"/>
</dbReference>
<dbReference type="CDD" id="cd07660">
    <property type="entry name" value="BAR_Arfaptin"/>
    <property type="match status" value="1"/>
</dbReference>
<evidence type="ECO:0000256" key="5">
    <source>
        <dbReference type="ARBA" id="ARBA00023136"/>
    </source>
</evidence>
<comment type="caution">
    <text evidence="8">The sequence shown here is derived from an EMBL/GenBank/DDBJ whole genome shotgun (WGS) entry which is preliminary data.</text>
</comment>
<dbReference type="InterPro" id="IPR010504">
    <property type="entry name" value="AH_dom"/>
</dbReference>
<evidence type="ECO:0000313" key="8">
    <source>
        <dbReference type="EMBL" id="KAL0276103.1"/>
    </source>
</evidence>
<dbReference type="PANTHER" id="PTHR12141:SF5">
    <property type="entry name" value="ARFAPTIN"/>
    <property type="match status" value="1"/>
</dbReference>
<dbReference type="GO" id="GO:0000139">
    <property type="term" value="C:Golgi membrane"/>
    <property type="evidence" value="ECO:0007669"/>
    <property type="project" value="UniProtKB-SubCell"/>
</dbReference>
<evidence type="ECO:0000259" key="7">
    <source>
        <dbReference type="PROSITE" id="PS50870"/>
    </source>
</evidence>
<evidence type="ECO:0000256" key="1">
    <source>
        <dbReference type="ARBA" id="ARBA00004394"/>
    </source>
</evidence>